<sequence length="388" mass="41951">MRRTLTVTTVVSLSVLGLTTQAQATALSRSGYLAASGQVARTAHSSLPADLAKAAGLALPAPTGKRPVGTTGLHLVDKSRPDPWNPEAKERELLVSLWYPAKKATGRRAPYMTAAESQAVLKDYPVTDKDALAGVRTHARVDARPVGGRRPLVVMSPGFSFPRATLTSLAEDFASRGYLVAAIEHTYESVGTTFPDGRTTSCLACVKGQDNGKVAASRVKDVRFVLDRLIDGRWGRAIDRSKIAMVGHSIGGHATAQTMLTEPRIKAGVNLDGSFELTEPIKRPFMLVGTASGHTPEDEKWRQAWARFTGWKRWITVRGTDHSAFVDYAVLRPALGLPAQELDGARALEITRAHLAGFLDLHLRGKRTPVKKYPEVTDHTRNASAAAH</sequence>
<feature type="chain" id="PRO_5015462919" evidence="4">
    <location>
        <begin position="25"/>
        <end position="388"/>
    </location>
</feature>
<accession>A0A2T0MW14</accession>
<proteinExistence type="predicted"/>
<comment type="caution">
    <text evidence="5">The sequence shown here is derived from an EMBL/GenBank/DDBJ whole genome shotgun (WGS) entry which is preliminary data.</text>
</comment>
<dbReference type="Pfam" id="PF03403">
    <property type="entry name" value="PAF-AH_p_II"/>
    <property type="match status" value="2"/>
</dbReference>
<dbReference type="PANTHER" id="PTHR10272">
    <property type="entry name" value="PLATELET-ACTIVATING FACTOR ACETYLHYDROLASE"/>
    <property type="match status" value="1"/>
</dbReference>
<keyword evidence="3" id="KW-0443">Lipid metabolism</keyword>
<organism evidence="5 6">
    <name type="scientific">Nonomuraea fuscirosea</name>
    <dbReference type="NCBI Taxonomy" id="1291556"/>
    <lineage>
        <taxon>Bacteria</taxon>
        <taxon>Bacillati</taxon>
        <taxon>Actinomycetota</taxon>
        <taxon>Actinomycetes</taxon>
        <taxon>Streptosporangiales</taxon>
        <taxon>Streptosporangiaceae</taxon>
        <taxon>Nonomuraea</taxon>
    </lineage>
</organism>
<dbReference type="Proteomes" id="UP000238312">
    <property type="component" value="Unassembled WGS sequence"/>
</dbReference>
<dbReference type="Gene3D" id="3.40.50.1820">
    <property type="entry name" value="alpha/beta hydrolase"/>
    <property type="match status" value="1"/>
</dbReference>
<evidence type="ECO:0000256" key="4">
    <source>
        <dbReference type="SAM" id="SignalP"/>
    </source>
</evidence>
<keyword evidence="1 5" id="KW-0378">Hydrolase</keyword>
<keyword evidence="6" id="KW-1185">Reference proteome</keyword>
<evidence type="ECO:0000256" key="2">
    <source>
        <dbReference type="ARBA" id="ARBA00022963"/>
    </source>
</evidence>
<evidence type="ECO:0000313" key="6">
    <source>
        <dbReference type="Proteomes" id="UP000238312"/>
    </source>
</evidence>
<keyword evidence="4" id="KW-0732">Signal</keyword>
<feature type="signal peptide" evidence="4">
    <location>
        <begin position="1"/>
        <end position="24"/>
    </location>
</feature>
<dbReference type="EMBL" id="PVNG01000011">
    <property type="protein sequence ID" value="PRX63143.1"/>
    <property type="molecule type" value="Genomic_DNA"/>
</dbReference>
<dbReference type="AlphaFoldDB" id="A0A2T0MW14"/>
<dbReference type="InterPro" id="IPR029058">
    <property type="entry name" value="AB_hydrolase_fold"/>
</dbReference>
<dbReference type="PANTHER" id="PTHR10272:SF0">
    <property type="entry name" value="PLATELET-ACTIVATING FACTOR ACETYLHYDROLASE"/>
    <property type="match status" value="1"/>
</dbReference>
<gene>
    <name evidence="5" type="ORF">B0I32_111136</name>
</gene>
<evidence type="ECO:0000313" key="5">
    <source>
        <dbReference type="EMBL" id="PRX63143.1"/>
    </source>
</evidence>
<dbReference type="OrthoDB" id="569821at2"/>
<dbReference type="SUPFAM" id="SSF53474">
    <property type="entry name" value="alpha/beta-Hydrolases"/>
    <property type="match status" value="1"/>
</dbReference>
<evidence type="ECO:0000256" key="3">
    <source>
        <dbReference type="ARBA" id="ARBA00023098"/>
    </source>
</evidence>
<name>A0A2T0MW14_9ACTN</name>
<evidence type="ECO:0000256" key="1">
    <source>
        <dbReference type="ARBA" id="ARBA00022801"/>
    </source>
</evidence>
<dbReference type="GO" id="GO:0003847">
    <property type="term" value="F:1-alkyl-2-acetylglycerophosphocholine esterase activity"/>
    <property type="evidence" value="ECO:0007669"/>
    <property type="project" value="TreeGrafter"/>
</dbReference>
<dbReference type="RefSeq" id="WP_106243881.1">
    <property type="nucleotide sequence ID" value="NZ_PVNG01000011.1"/>
</dbReference>
<reference evidence="5 6" key="1">
    <citation type="submission" date="2018-03" db="EMBL/GenBank/DDBJ databases">
        <title>Genomic Encyclopedia of Type Strains, Phase III (KMG-III): the genomes of soil and plant-associated and newly described type strains.</title>
        <authorList>
            <person name="Whitman W."/>
        </authorList>
    </citation>
    <scope>NUCLEOTIDE SEQUENCE [LARGE SCALE GENOMIC DNA]</scope>
    <source>
        <strain evidence="5 6">CGMCC 4.7104</strain>
    </source>
</reference>
<keyword evidence="2" id="KW-0442">Lipid degradation</keyword>
<dbReference type="GO" id="GO:0016042">
    <property type="term" value="P:lipid catabolic process"/>
    <property type="evidence" value="ECO:0007669"/>
    <property type="project" value="UniProtKB-KW"/>
</dbReference>
<protein>
    <submittedName>
        <fullName evidence="5">Platelet-activating factor acetylhydrolase isoform II</fullName>
    </submittedName>
</protein>